<name>A0A9E7I3G6_9LILI</name>
<dbReference type="EMBL" id="CP097510">
    <property type="protein sequence ID" value="URE41972.1"/>
    <property type="molecule type" value="Genomic_DNA"/>
</dbReference>
<keyword evidence="2" id="KW-1185">Reference proteome</keyword>
<dbReference type="AlphaFoldDB" id="A0A9E7I3G6"/>
<sequence>MSCLCVIFGGNKYRESVAAGDLVAVGVVRLGDSGFTRVVDWSQPEVPSSPVSPAMLFPRDHCVYHSTKIPYC</sequence>
<evidence type="ECO:0000313" key="1">
    <source>
        <dbReference type="EMBL" id="URE41972.1"/>
    </source>
</evidence>
<proteinExistence type="predicted"/>
<reference evidence="1" key="1">
    <citation type="submission" date="2022-05" db="EMBL/GenBank/DDBJ databases">
        <title>The Musa troglodytarum L. genome provides insights into the mechanism of non-climacteric behaviour and enrichment of carotenoids.</title>
        <authorList>
            <person name="Wang J."/>
        </authorList>
    </citation>
    <scope>NUCLEOTIDE SEQUENCE</scope>
    <source>
        <tissue evidence="1">Leaf</tissue>
    </source>
</reference>
<organism evidence="1 2">
    <name type="scientific">Musa troglodytarum</name>
    <name type="common">fe'i banana</name>
    <dbReference type="NCBI Taxonomy" id="320322"/>
    <lineage>
        <taxon>Eukaryota</taxon>
        <taxon>Viridiplantae</taxon>
        <taxon>Streptophyta</taxon>
        <taxon>Embryophyta</taxon>
        <taxon>Tracheophyta</taxon>
        <taxon>Spermatophyta</taxon>
        <taxon>Magnoliopsida</taxon>
        <taxon>Liliopsida</taxon>
        <taxon>Zingiberales</taxon>
        <taxon>Musaceae</taxon>
        <taxon>Musa</taxon>
    </lineage>
</organism>
<evidence type="ECO:0000313" key="2">
    <source>
        <dbReference type="Proteomes" id="UP001055439"/>
    </source>
</evidence>
<dbReference type="Proteomes" id="UP001055439">
    <property type="component" value="Chromosome 8"/>
</dbReference>
<protein>
    <submittedName>
        <fullName evidence="1">Uncharacterized protein</fullName>
    </submittedName>
</protein>
<gene>
    <name evidence="1" type="ORF">MUK42_13914</name>
</gene>
<accession>A0A9E7I3G6</accession>